<protein>
    <submittedName>
        <fullName evidence="1">Uncharacterized protein</fullName>
    </submittedName>
</protein>
<name>Q82PU6_STRAW</name>
<dbReference type="KEGG" id="sma:SAVERM_776"/>
<dbReference type="HOGENOM" id="CLU_2556696_0_0_11"/>
<reference evidence="1 2" key="2">
    <citation type="journal article" date="2003" name="Nat. Biotechnol.">
        <title>Complete genome sequence and comparative analysis of the industrial microorganism Streptomyces avermitilis.</title>
        <authorList>
            <person name="Ikeda H."/>
            <person name="Ishikawa J."/>
            <person name="Hanamoto A."/>
            <person name="Shinose M."/>
            <person name="Kikuchi H."/>
            <person name="Shiba T."/>
            <person name="Sakaki Y."/>
            <person name="Hattori M."/>
            <person name="Omura S."/>
        </authorList>
    </citation>
    <scope>NUCLEOTIDE SEQUENCE [LARGE SCALE GENOMIC DNA]</scope>
    <source>
        <strain evidence="2">ATCC 31267 / DSM 46492 / JCM 5070 / NBRC 14893 / NCIMB 12804 / NRRL 8165 / MA-4680</strain>
    </source>
</reference>
<dbReference type="AlphaFoldDB" id="Q82PU6"/>
<accession>Q82PU6</accession>
<reference evidence="1 2" key="1">
    <citation type="journal article" date="2001" name="Proc. Natl. Acad. Sci. U.S.A.">
        <title>Genome sequence of an industrial microorganism Streptomyces avermitilis: deducing the ability of producing secondary metabolites.</title>
        <authorList>
            <person name="Omura S."/>
            <person name="Ikeda H."/>
            <person name="Ishikawa J."/>
            <person name="Hanamoto A."/>
            <person name="Takahashi C."/>
            <person name="Shinose M."/>
            <person name="Takahashi Y."/>
            <person name="Horikawa H."/>
            <person name="Nakazawa H."/>
            <person name="Osonoe T."/>
            <person name="Kikuchi H."/>
            <person name="Shiba T."/>
            <person name="Sakaki Y."/>
            <person name="Hattori M."/>
        </authorList>
    </citation>
    <scope>NUCLEOTIDE SEQUENCE [LARGE SCALE GENOMIC DNA]</scope>
    <source>
        <strain evidence="2">ATCC 31267 / DSM 46492 / JCM 5070 / NBRC 14893 / NCIMB 12804 / NRRL 8165 / MA-4680</strain>
    </source>
</reference>
<reference evidence="1 2" key="3">
    <citation type="journal article" date="2014" name="J. Ind. Microbiol. Biotechnol.">
        <title>Genome mining of the Streptomyces avermitilis genome and development of genome-minimized hosts for heterologous expression of biosynthetic gene clusters.</title>
        <authorList>
            <person name="Ikeda H."/>
            <person name="Shin-ya K."/>
            <person name="Omura S."/>
        </authorList>
    </citation>
    <scope>NUCLEOTIDE SEQUENCE [LARGE SCALE GENOMIC DNA]</scope>
    <source>
        <strain evidence="2">ATCC 31267 / DSM 46492 / JCM 5070 / NBRC 14893 / NCIMB 12804 / NRRL 8165 / MA-4680</strain>
    </source>
</reference>
<dbReference type="Proteomes" id="UP000000428">
    <property type="component" value="Chromosome"/>
</dbReference>
<organism evidence="1 2">
    <name type="scientific">Streptomyces avermitilis (strain ATCC 31267 / DSM 46492 / JCM 5070 / NBRC 14893 / NCIMB 12804 / NRRL 8165 / MA-4680)</name>
    <dbReference type="NCBI Taxonomy" id="227882"/>
    <lineage>
        <taxon>Bacteria</taxon>
        <taxon>Bacillati</taxon>
        <taxon>Actinomycetota</taxon>
        <taxon>Actinomycetes</taxon>
        <taxon>Kitasatosporales</taxon>
        <taxon>Streptomycetaceae</taxon>
        <taxon>Streptomyces</taxon>
    </lineage>
</organism>
<evidence type="ECO:0000313" key="1">
    <source>
        <dbReference type="EMBL" id="BAC68486.1"/>
    </source>
</evidence>
<sequence>MVPVGLLSNTSGGAAMAAVFTLAVHRPFRYVAWIGGVDLALVPLLYWLRSYPTCLTPESSRSPSCSTCRSSAGACSSVPNGC</sequence>
<keyword evidence="2" id="KW-1185">Reference proteome</keyword>
<dbReference type="EMBL" id="BA000030">
    <property type="protein sequence ID" value="BAC68486.1"/>
    <property type="molecule type" value="Genomic_DNA"/>
</dbReference>
<proteinExistence type="predicted"/>
<gene>
    <name evidence="1" type="ORF">SAVERM_776</name>
</gene>
<evidence type="ECO:0000313" key="2">
    <source>
        <dbReference type="Proteomes" id="UP000000428"/>
    </source>
</evidence>